<comment type="caution">
    <text evidence="2">The sequence shown here is derived from an EMBL/GenBank/DDBJ whole genome shotgun (WGS) entry which is preliminary data.</text>
</comment>
<organism evidence="2 3">
    <name type="scientific">Furfurilactobacillus milii</name>
    <dbReference type="NCBI Taxonomy" id="2888272"/>
    <lineage>
        <taxon>Bacteria</taxon>
        <taxon>Bacillati</taxon>
        <taxon>Bacillota</taxon>
        <taxon>Bacilli</taxon>
        <taxon>Lactobacillales</taxon>
        <taxon>Lactobacillaceae</taxon>
        <taxon>Furfurilactobacillus</taxon>
    </lineage>
</organism>
<dbReference type="CDD" id="cd00093">
    <property type="entry name" value="HTH_XRE"/>
    <property type="match status" value="1"/>
</dbReference>
<protein>
    <recommendedName>
        <fullName evidence="1">HTH cro/C1-type domain-containing protein</fullName>
    </recommendedName>
</protein>
<dbReference type="SMART" id="SM00530">
    <property type="entry name" value="HTH_XRE"/>
    <property type="match status" value="1"/>
</dbReference>
<dbReference type="InterPro" id="IPR010982">
    <property type="entry name" value="Lambda_DNA-bd_dom_sf"/>
</dbReference>
<proteinExistence type="predicted"/>
<dbReference type="Proteomes" id="UP000449209">
    <property type="component" value="Unassembled WGS sequence"/>
</dbReference>
<gene>
    <name evidence="2" type="ORF">GB993_00720</name>
</gene>
<dbReference type="RefSeq" id="WP_161002666.1">
    <property type="nucleotide sequence ID" value="NZ_WEZQ01000001.1"/>
</dbReference>
<dbReference type="Gene3D" id="1.25.40.10">
    <property type="entry name" value="Tetratricopeptide repeat domain"/>
    <property type="match status" value="1"/>
</dbReference>
<reference evidence="2 3" key="1">
    <citation type="journal article" date="2019" name="Appl. Environ. Microbiol.">
        <title>Genetic determinants of hydroxycinnamic acid metabolism in heterofermentative lactobacilli.</title>
        <authorList>
            <person name="Gaur G."/>
            <person name="Oh J.H."/>
            <person name="Filannino P."/>
            <person name="Gobbetti M."/>
            <person name="van Pijkeren J.P."/>
            <person name="Ganzle M.G."/>
        </authorList>
    </citation>
    <scope>NUCLEOTIDE SEQUENCE [LARGE SCALE GENOMIC DNA]</scope>
    <source>
        <strain evidence="2 3">C5</strain>
    </source>
</reference>
<evidence type="ECO:0000259" key="1">
    <source>
        <dbReference type="PROSITE" id="PS50943"/>
    </source>
</evidence>
<dbReference type="GO" id="GO:0003677">
    <property type="term" value="F:DNA binding"/>
    <property type="evidence" value="ECO:0007669"/>
    <property type="project" value="InterPro"/>
</dbReference>
<dbReference type="PROSITE" id="PS50943">
    <property type="entry name" value="HTH_CROC1"/>
    <property type="match status" value="1"/>
</dbReference>
<dbReference type="EMBL" id="WEZQ01000001">
    <property type="protein sequence ID" value="MYV16053.1"/>
    <property type="molecule type" value="Genomic_DNA"/>
</dbReference>
<evidence type="ECO:0000313" key="2">
    <source>
        <dbReference type="EMBL" id="MYV16053.1"/>
    </source>
</evidence>
<dbReference type="AlphaFoldDB" id="A0A6N9I0Z9"/>
<dbReference type="Pfam" id="PF01381">
    <property type="entry name" value="HTH_3"/>
    <property type="match status" value="1"/>
</dbReference>
<dbReference type="SUPFAM" id="SSF48452">
    <property type="entry name" value="TPR-like"/>
    <property type="match status" value="1"/>
</dbReference>
<sequence>MIDGHKIRKARLAMHLTQIQLAKGITDRLIIGKIENNKEVPHDKLLRAILTRLNIDYTDVYFDSNQVELEKLDQLIIDGHYISAKNALPGIMKNIENEHDELHAKFLESYVSFRLRSDHYNQDLLNFRQLAAIEGKHPEDVFSFLAIDQLGMVNERLGNTKQAEAFFKQVIEFLPQIKEKANINWIAFIYRDLADHYSNIEDYGLSNKYAKQGLELASEHNSTVLADSLSYEIAQNTAKLNSWNDPKAIDYLIQAWTFANFTLNYANTKFFKHILDTHHVAVC</sequence>
<name>A0A6N9I0Z9_9LACO</name>
<dbReference type="OrthoDB" id="1150409at2"/>
<dbReference type="InterPro" id="IPR001387">
    <property type="entry name" value="Cro/C1-type_HTH"/>
</dbReference>
<evidence type="ECO:0000313" key="3">
    <source>
        <dbReference type="Proteomes" id="UP000449209"/>
    </source>
</evidence>
<accession>A0A6N9I0Z9</accession>
<dbReference type="InterPro" id="IPR011990">
    <property type="entry name" value="TPR-like_helical_dom_sf"/>
</dbReference>
<dbReference type="SUPFAM" id="SSF47413">
    <property type="entry name" value="lambda repressor-like DNA-binding domains"/>
    <property type="match status" value="1"/>
</dbReference>
<feature type="domain" description="HTH cro/C1-type" evidence="1">
    <location>
        <begin position="7"/>
        <end position="60"/>
    </location>
</feature>